<evidence type="ECO:0000256" key="2">
    <source>
        <dbReference type="ARBA" id="ARBA00023125"/>
    </source>
</evidence>
<dbReference type="Gene3D" id="1.10.10.10">
    <property type="entry name" value="Winged helix-like DNA-binding domain superfamily/Winged helix DNA-binding domain"/>
    <property type="match status" value="1"/>
</dbReference>
<keyword evidence="2" id="KW-0238">DNA-binding</keyword>
<dbReference type="SMART" id="SM00345">
    <property type="entry name" value="HTH_GNTR"/>
    <property type="match status" value="1"/>
</dbReference>
<keyword evidence="6" id="KW-1185">Reference proteome</keyword>
<evidence type="ECO:0000313" key="6">
    <source>
        <dbReference type="Proteomes" id="UP000287239"/>
    </source>
</evidence>
<organism evidence="5 6">
    <name type="scientific">Vagococcus salmoninarum</name>
    <dbReference type="NCBI Taxonomy" id="2739"/>
    <lineage>
        <taxon>Bacteria</taxon>
        <taxon>Bacillati</taxon>
        <taxon>Bacillota</taxon>
        <taxon>Bacilli</taxon>
        <taxon>Lactobacillales</taxon>
        <taxon>Enterococcaceae</taxon>
        <taxon>Vagococcus</taxon>
    </lineage>
</organism>
<dbReference type="InterPro" id="IPR000524">
    <property type="entry name" value="Tscrpt_reg_HTH_GntR"/>
</dbReference>
<dbReference type="PANTHER" id="PTHR38445:SF12">
    <property type="entry name" value="GNTR-FAMILY TRANSCRIPTIONAL REGULATOR"/>
    <property type="match status" value="1"/>
</dbReference>
<dbReference type="GO" id="GO:0003677">
    <property type="term" value="F:DNA binding"/>
    <property type="evidence" value="ECO:0007669"/>
    <property type="project" value="UniProtKB-KW"/>
</dbReference>
<dbReference type="GO" id="GO:0003700">
    <property type="term" value="F:DNA-binding transcription factor activity"/>
    <property type="evidence" value="ECO:0007669"/>
    <property type="project" value="InterPro"/>
</dbReference>
<comment type="caution">
    <text evidence="5">The sequence shown here is derived from an EMBL/GenBank/DDBJ whole genome shotgun (WGS) entry which is preliminary data.</text>
</comment>
<gene>
    <name evidence="5" type="ORF">CBF35_04830</name>
</gene>
<reference evidence="5 6" key="1">
    <citation type="submission" date="2017-05" db="EMBL/GenBank/DDBJ databases">
        <title>Vagococcus spp. assemblies.</title>
        <authorList>
            <person name="Gulvik C.A."/>
        </authorList>
    </citation>
    <scope>NUCLEOTIDE SEQUENCE [LARGE SCALE GENOMIC DNA]</scope>
    <source>
        <strain evidence="5 6">NCFB 2777</strain>
    </source>
</reference>
<dbReference type="PRINTS" id="PR00035">
    <property type="entry name" value="HTHGNTR"/>
</dbReference>
<evidence type="ECO:0000259" key="4">
    <source>
        <dbReference type="PROSITE" id="PS50949"/>
    </source>
</evidence>
<dbReference type="AlphaFoldDB" id="A0A429ZT87"/>
<accession>A0A429ZT87</accession>
<feature type="domain" description="HTH gntR-type" evidence="4">
    <location>
        <begin position="11"/>
        <end position="79"/>
    </location>
</feature>
<dbReference type="Proteomes" id="UP000287239">
    <property type="component" value="Unassembled WGS sequence"/>
</dbReference>
<dbReference type="InterPro" id="IPR036388">
    <property type="entry name" value="WH-like_DNA-bd_sf"/>
</dbReference>
<keyword evidence="3" id="KW-0804">Transcription</keyword>
<keyword evidence="1" id="KW-0805">Transcription regulation</keyword>
<evidence type="ECO:0000313" key="5">
    <source>
        <dbReference type="EMBL" id="RST96898.1"/>
    </source>
</evidence>
<dbReference type="PANTHER" id="PTHR38445">
    <property type="entry name" value="HTH-TYPE TRANSCRIPTIONAL REPRESSOR YTRA"/>
    <property type="match status" value="1"/>
</dbReference>
<dbReference type="GeneID" id="98567686"/>
<evidence type="ECO:0000256" key="3">
    <source>
        <dbReference type="ARBA" id="ARBA00023163"/>
    </source>
</evidence>
<dbReference type="Pfam" id="PF00392">
    <property type="entry name" value="GntR"/>
    <property type="match status" value="1"/>
</dbReference>
<proteinExistence type="predicted"/>
<sequence length="127" mass="14319">MILTLNMTSDLPIYQQIRNQIILALATGQLKPGESLPSVRQLADDIGVNMMTVSKAYQSLKEEGVVEMDRRQGTKIKEHISTNPNYLVELTETLELLFAQSTLNGISETTINDLTKKIYLTHQRKDV</sequence>
<dbReference type="EMBL" id="NGJU01000005">
    <property type="protein sequence ID" value="RST96898.1"/>
    <property type="molecule type" value="Genomic_DNA"/>
</dbReference>
<dbReference type="RefSeq" id="WP_126778857.1">
    <property type="nucleotide sequence ID" value="NZ_NGJU01000005.1"/>
</dbReference>
<name>A0A429ZT87_9ENTE</name>
<protein>
    <recommendedName>
        <fullName evidence="4">HTH gntR-type domain-containing protein</fullName>
    </recommendedName>
</protein>
<evidence type="ECO:0000256" key="1">
    <source>
        <dbReference type="ARBA" id="ARBA00023015"/>
    </source>
</evidence>
<dbReference type="CDD" id="cd07377">
    <property type="entry name" value="WHTH_GntR"/>
    <property type="match status" value="1"/>
</dbReference>
<dbReference type="PROSITE" id="PS50949">
    <property type="entry name" value="HTH_GNTR"/>
    <property type="match status" value="1"/>
</dbReference>
<dbReference type="OrthoDB" id="9801546at2"/>
<dbReference type="InterPro" id="IPR036390">
    <property type="entry name" value="WH_DNA-bd_sf"/>
</dbReference>
<dbReference type="SUPFAM" id="SSF46785">
    <property type="entry name" value="Winged helix' DNA-binding domain"/>
    <property type="match status" value="1"/>
</dbReference>